<reference evidence="1 2" key="1">
    <citation type="submission" date="2024-05" db="EMBL/GenBank/DDBJ databases">
        <title>De novo assembly of an allotetraploid wild potato.</title>
        <authorList>
            <person name="Hosaka A.J."/>
        </authorList>
    </citation>
    <scope>NUCLEOTIDE SEQUENCE [LARGE SCALE GENOMIC DNA]</scope>
    <source>
        <tissue evidence="1">Young leaves</tissue>
    </source>
</reference>
<dbReference type="EMBL" id="JBJKTR010000001">
    <property type="protein sequence ID" value="KAL3380516.1"/>
    <property type="molecule type" value="Genomic_DNA"/>
</dbReference>
<name>A0ABD2VKB1_9SOLN</name>
<gene>
    <name evidence="1" type="ORF">AABB24_000919</name>
</gene>
<evidence type="ECO:0000313" key="2">
    <source>
        <dbReference type="Proteomes" id="UP001627284"/>
    </source>
</evidence>
<keyword evidence="2" id="KW-1185">Reference proteome</keyword>
<organism evidence="1 2">
    <name type="scientific">Solanum stoloniferum</name>
    <dbReference type="NCBI Taxonomy" id="62892"/>
    <lineage>
        <taxon>Eukaryota</taxon>
        <taxon>Viridiplantae</taxon>
        <taxon>Streptophyta</taxon>
        <taxon>Embryophyta</taxon>
        <taxon>Tracheophyta</taxon>
        <taxon>Spermatophyta</taxon>
        <taxon>Magnoliopsida</taxon>
        <taxon>eudicotyledons</taxon>
        <taxon>Gunneridae</taxon>
        <taxon>Pentapetalae</taxon>
        <taxon>asterids</taxon>
        <taxon>lamiids</taxon>
        <taxon>Solanales</taxon>
        <taxon>Solanaceae</taxon>
        <taxon>Solanoideae</taxon>
        <taxon>Solaneae</taxon>
        <taxon>Solanum</taxon>
    </lineage>
</organism>
<accession>A0ABD2VKB1</accession>
<dbReference type="EMBL" id="JBJKTR010000001">
    <property type="protein sequence ID" value="KAL3380517.1"/>
    <property type="molecule type" value="Genomic_DNA"/>
</dbReference>
<sequence>MFLPRFSGNDNDNSKNWIFRAELYFTYLGFDEMDWLPLPSFYFDGEALCWFDWLFRNKLFFDWNHFKDAFTQRFQQQTNIKVLGRLANSSQVHYDYVNSAQIISQSVVVSPFPVSSHFSKSSAIASTYNTGNSQADHVFDKLPVKYHTADAWDFTNGGITSLAALDNTLTAQNGRSKSTTALVEEPSVVSNDLVFAEISCKTASRNFHDPNASVHDEHQSALVVSKVSDTSICGNDNLPPEVTIQMLEKSPHNIKLEEIKSIAPRVSLLVPFDGPEVVRPNEHLVRDMSMRYVDVNSLASGSPKWKTDLESFDDCYLADFFMEPVDNEELYLNILTSLMHSVKILPNTENGKSIREFNGEQILSQFPFEPAAKFLIVTIPTTIVDPCVWDPGIGFDFIVLTSYTVYNMKELLLLGCTDRLFLIVYSNSMNRVWDPGQQWCVNSYLRILFTCLSIAYTLALHRYNYDATHEVLAANFKHALVLHLHYIIVLGTMLLEWKEVVLRSGYKVKFQVGPPSTSYILYGVLEMIEWAARHRLHHGLDTALVFVILLNKCMWPQGRLYVNSI</sequence>
<protein>
    <submittedName>
        <fullName evidence="1">Uncharacterized protein</fullName>
    </submittedName>
</protein>
<comment type="caution">
    <text evidence="1">The sequence shown here is derived from an EMBL/GenBank/DDBJ whole genome shotgun (WGS) entry which is preliminary data.</text>
</comment>
<dbReference type="AlphaFoldDB" id="A0ABD2VKB1"/>
<evidence type="ECO:0000313" key="1">
    <source>
        <dbReference type="EMBL" id="KAL3380517.1"/>
    </source>
</evidence>
<dbReference type="Proteomes" id="UP001627284">
    <property type="component" value="Unassembled WGS sequence"/>
</dbReference>
<proteinExistence type="predicted"/>